<dbReference type="InterPro" id="IPR003749">
    <property type="entry name" value="ThiS/MoaD-like"/>
</dbReference>
<dbReference type="SUPFAM" id="SSF54285">
    <property type="entry name" value="MoaD/ThiS"/>
    <property type="match status" value="1"/>
</dbReference>
<dbReference type="Proteomes" id="UP000650524">
    <property type="component" value="Unassembled WGS sequence"/>
</dbReference>
<evidence type="ECO:0000313" key="2">
    <source>
        <dbReference type="Proteomes" id="UP000650524"/>
    </source>
</evidence>
<dbReference type="Pfam" id="PF02597">
    <property type="entry name" value="ThiS"/>
    <property type="match status" value="1"/>
</dbReference>
<evidence type="ECO:0000313" key="1">
    <source>
        <dbReference type="EMBL" id="MBC8177737.1"/>
    </source>
</evidence>
<proteinExistence type="predicted"/>
<protein>
    <submittedName>
        <fullName evidence="1">MoaD/ThiS family protein</fullName>
    </submittedName>
</protein>
<reference evidence="1 2" key="1">
    <citation type="submission" date="2020-08" db="EMBL/GenBank/DDBJ databases">
        <title>Bridging the membrane lipid divide: bacteria of the FCB group superphylum have the potential to synthesize archaeal ether lipids.</title>
        <authorList>
            <person name="Villanueva L."/>
            <person name="Von Meijenfeldt F.A.B."/>
            <person name="Westbye A.B."/>
            <person name="Yadav S."/>
            <person name="Hopmans E.C."/>
            <person name="Dutilh B.E."/>
            <person name="Sinninghe Damste J.S."/>
        </authorList>
    </citation>
    <scope>NUCLEOTIDE SEQUENCE [LARGE SCALE GENOMIC DNA]</scope>
    <source>
        <strain evidence="1">NIOZ-UU27</strain>
    </source>
</reference>
<dbReference type="AlphaFoldDB" id="A0A8J6MYU7"/>
<sequence>MEVEIPDGARVKDLLAHLEILKSFGGVVAVEGKLLAEDARLENGAEVNIFQSVFGG</sequence>
<comment type="caution">
    <text evidence="1">The sequence shown here is derived from an EMBL/GenBank/DDBJ whole genome shotgun (WGS) entry which is preliminary data.</text>
</comment>
<gene>
    <name evidence="1" type="ORF">H8E19_10065</name>
</gene>
<dbReference type="Gene3D" id="3.10.20.30">
    <property type="match status" value="1"/>
</dbReference>
<dbReference type="EMBL" id="JACNJD010000232">
    <property type="protein sequence ID" value="MBC8177737.1"/>
    <property type="molecule type" value="Genomic_DNA"/>
</dbReference>
<name>A0A8J6MYU7_9DELT</name>
<dbReference type="InterPro" id="IPR012675">
    <property type="entry name" value="Beta-grasp_dom_sf"/>
</dbReference>
<dbReference type="InterPro" id="IPR016155">
    <property type="entry name" value="Mopterin_synth/thiamin_S_b"/>
</dbReference>
<organism evidence="1 2">
    <name type="scientific">Candidatus Desulfacyla euxinica</name>
    <dbReference type="NCBI Taxonomy" id="2841693"/>
    <lineage>
        <taxon>Bacteria</taxon>
        <taxon>Deltaproteobacteria</taxon>
        <taxon>Candidatus Desulfacyla</taxon>
    </lineage>
</organism>
<accession>A0A8J6MYU7</accession>